<reference evidence="2 3" key="1">
    <citation type="submission" date="2017-02" db="EMBL/GenBank/DDBJ databases">
        <title>Genomes of Trichoderma spp. with biocontrol activity.</title>
        <authorList>
            <person name="Gardiner D."/>
            <person name="Kazan K."/>
            <person name="Vos C."/>
            <person name="Harvey P."/>
        </authorList>
    </citation>
    <scope>NUCLEOTIDE SEQUENCE [LARGE SCALE GENOMIC DNA]</scope>
    <source>
        <strain evidence="2 3">A5MH</strain>
    </source>
</reference>
<dbReference type="OrthoDB" id="4896505at2759"/>
<protein>
    <submittedName>
        <fullName evidence="2">Uncharacterized protein</fullName>
    </submittedName>
</protein>
<feature type="region of interest" description="Disordered" evidence="1">
    <location>
        <begin position="1"/>
        <end position="31"/>
    </location>
</feature>
<feature type="region of interest" description="Disordered" evidence="1">
    <location>
        <begin position="190"/>
        <end position="211"/>
    </location>
</feature>
<accession>A0A2K0T063</accession>
<dbReference type="AlphaFoldDB" id="A0A2K0T063"/>
<sequence length="297" mass="32619">MDDQISPDGRLSRDSSISLEDHNGPAPRLSRSDLYTAHQVQRDAYYRANPYSLFMIPLDFPATYNADEIPTGVGPSDAADETLLSSRRLEQYLSEERRGERIALGMQPLGVNRATVQQYLPEIIQSMDNNVSQAEATVGTIEPEVEPEVEPEEGVCWGSFTTLASTTSDGSSGPVTACKNKSDDGYIAEAANSGPFPATPSSDQHSSPGPTILGKPYVAPIQSQHALASNESNLVAQDTAECDLELEDVASNFYKTISHRRRGGYQVENQTRVRQARVKKTARLVRRSEKQQKETKK</sequence>
<name>A0A2K0T063_9HYPO</name>
<evidence type="ECO:0000313" key="2">
    <source>
        <dbReference type="EMBL" id="PNP38914.1"/>
    </source>
</evidence>
<organism evidence="2 3">
    <name type="scientific">Trichoderma gamsii</name>
    <dbReference type="NCBI Taxonomy" id="398673"/>
    <lineage>
        <taxon>Eukaryota</taxon>
        <taxon>Fungi</taxon>
        <taxon>Dikarya</taxon>
        <taxon>Ascomycota</taxon>
        <taxon>Pezizomycotina</taxon>
        <taxon>Sordariomycetes</taxon>
        <taxon>Hypocreomycetidae</taxon>
        <taxon>Hypocreales</taxon>
        <taxon>Hypocreaceae</taxon>
        <taxon>Trichoderma</taxon>
    </lineage>
</organism>
<feature type="compositionally biased region" description="Basic and acidic residues" evidence="1">
    <location>
        <begin position="286"/>
        <end position="297"/>
    </location>
</feature>
<proteinExistence type="predicted"/>
<dbReference type="Proteomes" id="UP000236546">
    <property type="component" value="Unassembled WGS sequence"/>
</dbReference>
<feature type="compositionally biased region" description="Basic residues" evidence="1">
    <location>
        <begin position="274"/>
        <end position="285"/>
    </location>
</feature>
<evidence type="ECO:0000313" key="3">
    <source>
        <dbReference type="Proteomes" id="UP000236546"/>
    </source>
</evidence>
<comment type="caution">
    <text evidence="2">The sequence shown here is derived from an EMBL/GenBank/DDBJ whole genome shotgun (WGS) entry which is preliminary data.</text>
</comment>
<evidence type="ECO:0000256" key="1">
    <source>
        <dbReference type="SAM" id="MobiDB-lite"/>
    </source>
</evidence>
<feature type="compositionally biased region" description="Polar residues" evidence="1">
    <location>
        <begin position="199"/>
        <end position="209"/>
    </location>
</feature>
<feature type="region of interest" description="Disordered" evidence="1">
    <location>
        <begin position="271"/>
        <end position="297"/>
    </location>
</feature>
<dbReference type="EMBL" id="MTYH01000098">
    <property type="protein sequence ID" value="PNP38914.1"/>
    <property type="molecule type" value="Genomic_DNA"/>
</dbReference>
<gene>
    <name evidence="2" type="ORF">TGAMA5MH_09138</name>
</gene>